<protein>
    <submittedName>
        <fullName evidence="2">Aldo/keto reductase family oxidoreductase</fullName>
        <ecNumber evidence="2">1.-.-.-</ecNumber>
    </submittedName>
</protein>
<evidence type="ECO:0000259" key="1">
    <source>
        <dbReference type="Pfam" id="PF00248"/>
    </source>
</evidence>
<evidence type="ECO:0000313" key="2">
    <source>
        <dbReference type="EMBL" id="MFA9480354.1"/>
    </source>
</evidence>
<dbReference type="Gene3D" id="3.20.20.100">
    <property type="entry name" value="NADP-dependent oxidoreductase domain"/>
    <property type="match status" value="1"/>
</dbReference>
<dbReference type="InterPro" id="IPR050523">
    <property type="entry name" value="AKR_Detox_Biosynth"/>
</dbReference>
<dbReference type="RefSeq" id="WP_425347275.1">
    <property type="nucleotide sequence ID" value="NZ_JBGUBD010000019.1"/>
</dbReference>
<dbReference type="PANTHER" id="PTHR43364">
    <property type="entry name" value="NADH-SPECIFIC METHYLGLYOXAL REDUCTASE-RELATED"/>
    <property type="match status" value="1"/>
</dbReference>
<dbReference type="EC" id="1.-.-.-" evidence="2"/>
<comment type="caution">
    <text evidence="2">The sequence shown here is derived from an EMBL/GenBank/DDBJ whole genome shotgun (WGS) entry which is preliminary data.</text>
</comment>
<dbReference type="EMBL" id="JBGUBD010000019">
    <property type="protein sequence ID" value="MFA9480354.1"/>
    <property type="molecule type" value="Genomic_DNA"/>
</dbReference>
<keyword evidence="3" id="KW-1185">Reference proteome</keyword>
<keyword evidence="2" id="KW-0560">Oxidoreductase</keyword>
<dbReference type="GO" id="GO:0016491">
    <property type="term" value="F:oxidoreductase activity"/>
    <property type="evidence" value="ECO:0007669"/>
    <property type="project" value="UniProtKB-KW"/>
</dbReference>
<dbReference type="Pfam" id="PF00248">
    <property type="entry name" value="Aldo_ket_red"/>
    <property type="match status" value="1"/>
</dbReference>
<accession>A0ABV4UC20</accession>
<evidence type="ECO:0000313" key="3">
    <source>
        <dbReference type="Proteomes" id="UP001575105"/>
    </source>
</evidence>
<dbReference type="PANTHER" id="PTHR43364:SF1">
    <property type="entry name" value="OXIDOREDUCTASE YDHF"/>
    <property type="match status" value="1"/>
</dbReference>
<sequence length="320" mass="35532">MTATSPLSTATLGESDITATRLIYGCMRTVGTWDPAAVTPEHEATAKAAVRTAIDVGYTHFDHADIYGRGQCERVFGDLLRESPHLRENMIITTKCGIRFAGDPTPDATHRYDFSSEHITWSCEQSLKRLNIDTIDIYLLHRPDLLMDPLEIADAFTRLHDQGKVRYFGVSNFTNEQFDHLQAALDQPLLCNQIEVHPARLDPIEDGTLNHLHRLGVTPTAWSPLAGGRFGNDAAVKANAPDREHQQSLLDALDAEANAHSVSRTAITLAWLMHHPAGIQPIVGSRNPDRIRDAATADRVTMSREVWYRIYLAARGKALP</sequence>
<dbReference type="SUPFAM" id="SSF51430">
    <property type="entry name" value="NAD(P)-linked oxidoreductase"/>
    <property type="match status" value="1"/>
</dbReference>
<organism evidence="2 3">
    <name type="scientific">Natronomicrosphaera hydrolytica</name>
    <dbReference type="NCBI Taxonomy" id="3242702"/>
    <lineage>
        <taxon>Bacteria</taxon>
        <taxon>Pseudomonadati</taxon>
        <taxon>Planctomycetota</taxon>
        <taxon>Phycisphaerae</taxon>
        <taxon>Phycisphaerales</taxon>
        <taxon>Phycisphaeraceae</taxon>
        <taxon>Natronomicrosphaera</taxon>
    </lineage>
</organism>
<reference evidence="2 3" key="1">
    <citation type="submission" date="2024-08" db="EMBL/GenBank/DDBJ databases">
        <title>Whole-genome sequencing of halo(alkali)philic microorganisms from hypersaline lakes.</title>
        <authorList>
            <person name="Sorokin D.Y."/>
            <person name="Merkel A.Y."/>
            <person name="Messina E."/>
            <person name="Yakimov M."/>
        </authorList>
    </citation>
    <scope>NUCLEOTIDE SEQUENCE [LARGE SCALE GENOMIC DNA]</scope>
    <source>
        <strain evidence="2 3">AB-hyl4</strain>
    </source>
</reference>
<feature type="domain" description="NADP-dependent oxidoreductase" evidence="1">
    <location>
        <begin position="22"/>
        <end position="310"/>
    </location>
</feature>
<dbReference type="InterPro" id="IPR036812">
    <property type="entry name" value="NAD(P)_OxRdtase_dom_sf"/>
</dbReference>
<dbReference type="CDD" id="cd19092">
    <property type="entry name" value="AKR_BsYcsN_EcYdhF-like"/>
    <property type="match status" value="1"/>
</dbReference>
<gene>
    <name evidence="2" type="ORF">ACERK3_18950</name>
</gene>
<dbReference type="InterPro" id="IPR023210">
    <property type="entry name" value="NADP_OxRdtase_dom"/>
</dbReference>
<name>A0ABV4UC20_9BACT</name>
<dbReference type="Proteomes" id="UP001575105">
    <property type="component" value="Unassembled WGS sequence"/>
</dbReference>
<proteinExistence type="predicted"/>